<dbReference type="RefSeq" id="WP_196097875.1">
    <property type="nucleotide sequence ID" value="NZ_CP064939.1"/>
</dbReference>
<evidence type="ECO:0000313" key="1">
    <source>
        <dbReference type="EMBL" id="QPH38401.1"/>
    </source>
</evidence>
<dbReference type="AlphaFoldDB" id="A0A7U3Q4E0"/>
<evidence type="ECO:0000313" key="2">
    <source>
        <dbReference type="Proteomes" id="UP000594759"/>
    </source>
</evidence>
<dbReference type="EMBL" id="CP064939">
    <property type="protein sequence ID" value="QPH38401.1"/>
    <property type="molecule type" value="Genomic_DNA"/>
</dbReference>
<proteinExistence type="predicted"/>
<sequence>MVSNEKKTAAKSATHINATIDSTDEQIYLESLKRLLDAKRRGDWLLVAEMLGISAKNAELSFARIYSKYHNEVVDALNTVIKNRKKRLKKF</sequence>
<reference evidence="1 2" key="1">
    <citation type="submission" date="2020-11" db="EMBL/GenBank/DDBJ databases">
        <title>Pedobacter endophytica, an endophytic bacteria isolated form Carex pumila.</title>
        <authorList>
            <person name="Peng Y."/>
            <person name="Jiang L."/>
            <person name="Lee J."/>
        </authorList>
    </citation>
    <scope>NUCLEOTIDE SEQUENCE [LARGE SCALE GENOMIC DNA]</scope>
    <source>
        <strain evidence="1 2">JBR3-12</strain>
    </source>
</reference>
<organism evidence="1 2">
    <name type="scientific">Pedobacter endophyticus</name>
    <dbReference type="NCBI Taxonomy" id="2789740"/>
    <lineage>
        <taxon>Bacteria</taxon>
        <taxon>Pseudomonadati</taxon>
        <taxon>Bacteroidota</taxon>
        <taxon>Sphingobacteriia</taxon>
        <taxon>Sphingobacteriales</taxon>
        <taxon>Sphingobacteriaceae</taxon>
        <taxon>Pedobacter</taxon>
    </lineage>
</organism>
<name>A0A7U3Q4E0_9SPHI</name>
<accession>A0A7U3Q4E0</accession>
<keyword evidence="2" id="KW-1185">Reference proteome</keyword>
<gene>
    <name evidence="1" type="ORF">IZT61_15080</name>
</gene>
<dbReference type="KEGG" id="pex:IZT61_15080"/>
<dbReference type="Proteomes" id="UP000594759">
    <property type="component" value="Chromosome"/>
</dbReference>
<protein>
    <submittedName>
        <fullName evidence="1">Uncharacterized protein</fullName>
    </submittedName>
</protein>